<dbReference type="InterPro" id="IPR041033">
    <property type="entry name" value="SpaA_PFL_dom_1"/>
</dbReference>
<dbReference type="SUPFAM" id="SSF49478">
    <property type="entry name" value="Cna protein B-type domain"/>
    <property type="match status" value="2"/>
</dbReference>
<keyword evidence="3" id="KW-0134">Cell wall</keyword>
<reference evidence="9 10" key="1">
    <citation type="submission" date="2018-09" db="EMBL/GenBank/DDBJ databases">
        <title>Characterization of the phylogenetic diversity of five novel species belonging to the genus Bifidobacterium.</title>
        <authorList>
            <person name="Lugli G.A."/>
            <person name="Duranti S."/>
            <person name="Milani C."/>
        </authorList>
    </citation>
    <scope>NUCLEOTIDE SEQUENCE [LARGE SCALE GENOMIC DNA]</scope>
    <source>
        <strain evidence="9 10">2036B</strain>
    </source>
</reference>
<keyword evidence="5" id="KW-0732">Signal</keyword>
<comment type="subcellular location">
    <subcellularLocation>
        <location evidence="1">Secreted</location>
        <location evidence="1">Cell wall</location>
        <topology evidence="1">Peptidoglycan-anchor</topology>
    </subcellularLocation>
</comment>
<dbReference type="InterPro" id="IPR041171">
    <property type="entry name" value="SDR_Ig"/>
</dbReference>
<sequence>MHMNTASPLTETNRHKHIFSIFTAIIGALSFVLAMVTSGAVANTANAAELTDNIVTSATVADSSDSGTKIYSLKMNFSLPNNVHDGDTATISLPKSFVFSQNETFNVYDASGKNIVATASMDASSRTMTLTFTKYVDSHSDITGSIQAYFEQNGKVDQSPYTVVLNVNGHPVTAAGTITPSVRYANPDEVISKVGSFQNANTLSYSLRVNASGHDFGDLTVTDTLKSPGATYNQGSFSIFQPTFTYDKASNTYVMSSLATAPMPFVNPTFNASDNSFTINFPNNGTKGYYIIYTVNLNHNALDNEAVTNDASVVSKDLNKGLSSRVVYQNASGQANGYNYEIQLEKSGPDGQKLAGAQYNVVRDSTGASVGTITTNADGVGSVSGLLRDNYTITETKAPQGYLLNTTPIHVTAADFDNANKSFTVKATDQPVLYTIALHKTGKDDAPLAGATFTVSNAQGVKMGTITTDKDGNGQLAKLPAGDYTLTETKAPAGYQVAAPVTVKASDLANAQNNVYSVTVQDQPVLYTIALHKTGKDDAPLAGATFTVSNAQGVKMGTITTDKDGNGQLAKLLLVITR</sequence>
<evidence type="ECO:0000256" key="5">
    <source>
        <dbReference type="ARBA" id="ARBA00022729"/>
    </source>
</evidence>
<dbReference type="InterPro" id="IPR008966">
    <property type="entry name" value="Adhesion_dom_sf"/>
</dbReference>
<evidence type="ECO:0000313" key="10">
    <source>
        <dbReference type="Proteomes" id="UP000287609"/>
    </source>
</evidence>
<feature type="domain" description="SpaA-like prealbumin fold" evidence="7">
    <location>
        <begin position="436"/>
        <end position="506"/>
    </location>
</feature>
<feature type="domain" description="SpaA-like prealbumin fold" evidence="7">
    <location>
        <begin position="529"/>
        <end position="572"/>
    </location>
</feature>
<comment type="similarity">
    <text evidence="2">Belongs to the serine-aspartate repeat-containing protein (SDr) family.</text>
</comment>
<dbReference type="Proteomes" id="UP000287609">
    <property type="component" value="Unassembled WGS sequence"/>
</dbReference>
<keyword evidence="9" id="KW-0176">Collagen</keyword>
<evidence type="ECO:0000256" key="2">
    <source>
        <dbReference type="ARBA" id="ARBA00007257"/>
    </source>
</evidence>
<evidence type="ECO:0000259" key="7">
    <source>
        <dbReference type="Pfam" id="PF17802"/>
    </source>
</evidence>
<evidence type="ECO:0000259" key="8">
    <source>
        <dbReference type="Pfam" id="PF17961"/>
    </source>
</evidence>
<feature type="domain" description="SDR-like Ig" evidence="8">
    <location>
        <begin position="72"/>
        <end position="154"/>
    </location>
</feature>
<dbReference type="SUPFAM" id="SSF49401">
    <property type="entry name" value="Bacterial adhesins"/>
    <property type="match status" value="2"/>
</dbReference>
<keyword evidence="10" id="KW-1185">Reference proteome</keyword>
<gene>
    <name evidence="9" type="ORF">D2E26_0075</name>
</gene>
<proteinExistence type="inferred from homology"/>
<feature type="domain" description="SpaA-like prealbumin fold" evidence="7">
    <location>
        <begin position="342"/>
        <end position="415"/>
    </location>
</feature>
<dbReference type="EMBL" id="QXGM01000001">
    <property type="protein sequence ID" value="RSX55512.1"/>
    <property type="molecule type" value="Genomic_DNA"/>
</dbReference>
<dbReference type="InterPro" id="IPR013783">
    <property type="entry name" value="Ig-like_fold"/>
</dbReference>
<dbReference type="Pfam" id="PF17961">
    <property type="entry name" value="Big_8"/>
    <property type="match status" value="1"/>
</dbReference>
<dbReference type="AlphaFoldDB" id="A0A430FRK8"/>
<dbReference type="PANTHER" id="PTHR36108:SF13">
    <property type="entry name" value="COLOSSIN-B-RELATED"/>
    <property type="match status" value="1"/>
</dbReference>
<comment type="caution">
    <text evidence="9">The sequence shown here is derived from an EMBL/GenBank/DDBJ whole genome shotgun (WGS) entry which is preliminary data.</text>
</comment>
<keyword evidence="4" id="KW-0964">Secreted</keyword>
<dbReference type="GO" id="GO:0007155">
    <property type="term" value="P:cell adhesion"/>
    <property type="evidence" value="ECO:0007669"/>
    <property type="project" value="InterPro"/>
</dbReference>
<dbReference type="Gene3D" id="2.60.40.10">
    <property type="entry name" value="Immunoglobulins"/>
    <property type="match status" value="3"/>
</dbReference>
<dbReference type="Pfam" id="PF17802">
    <property type="entry name" value="SpaA"/>
    <property type="match status" value="3"/>
</dbReference>
<protein>
    <submittedName>
        <fullName evidence="9">Collagen-binding protein</fullName>
    </submittedName>
</protein>
<keyword evidence="6" id="KW-0572">Peptidoglycan-anchor</keyword>
<evidence type="ECO:0000313" key="9">
    <source>
        <dbReference type="EMBL" id="RSX55512.1"/>
    </source>
</evidence>
<evidence type="ECO:0000256" key="1">
    <source>
        <dbReference type="ARBA" id="ARBA00004168"/>
    </source>
</evidence>
<evidence type="ECO:0000256" key="3">
    <source>
        <dbReference type="ARBA" id="ARBA00022512"/>
    </source>
</evidence>
<name>A0A430FRK8_9BIFI</name>
<dbReference type="Gene3D" id="2.60.40.740">
    <property type="match status" value="1"/>
</dbReference>
<dbReference type="Gene3D" id="2.60.40.1280">
    <property type="match status" value="1"/>
</dbReference>
<dbReference type="GO" id="GO:0005975">
    <property type="term" value="P:carbohydrate metabolic process"/>
    <property type="evidence" value="ECO:0007669"/>
    <property type="project" value="UniProtKB-ARBA"/>
</dbReference>
<evidence type="ECO:0000256" key="4">
    <source>
        <dbReference type="ARBA" id="ARBA00022525"/>
    </source>
</evidence>
<accession>A0A430FRK8</accession>
<dbReference type="InterPro" id="IPR011252">
    <property type="entry name" value="Fibrogen-bd_dom1"/>
</dbReference>
<organism evidence="9 10">
    <name type="scientific">Bifidobacterium dolichotidis</name>
    <dbReference type="NCBI Taxonomy" id="2306976"/>
    <lineage>
        <taxon>Bacteria</taxon>
        <taxon>Bacillati</taxon>
        <taxon>Actinomycetota</taxon>
        <taxon>Actinomycetes</taxon>
        <taxon>Bifidobacteriales</taxon>
        <taxon>Bifidobacteriaceae</taxon>
        <taxon>Bifidobacterium</taxon>
    </lineage>
</organism>
<dbReference type="PANTHER" id="PTHR36108">
    <property type="entry name" value="COLOSSIN-B-RELATED"/>
    <property type="match status" value="1"/>
</dbReference>
<evidence type="ECO:0000256" key="6">
    <source>
        <dbReference type="ARBA" id="ARBA00023088"/>
    </source>
</evidence>